<dbReference type="PATRIC" id="fig|1566026.4.peg.3275"/>
<comment type="function">
    <text evidence="10">One of several proteins that assist in the late maturation steps of the functional core of the 30S ribosomal subunit. Helps release RbfA from mature subunits. May play a role in the assembly of ribosomal proteins into the subunit. Circularly permuted GTPase that catalyzes slow GTP hydrolysis, GTPase activity is stimulated by the 30S ribosomal subunit.</text>
</comment>
<dbReference type="Gene3D" id="2.40.50.140">
    <property type="entry name" value="Nucleic acid-binding proteins"/>
    <property type="match status" value="1"/>
</dbReference>
<dbReference type="CDD" id="cd04466">
    <property type="entry name" value="S1_YloQ_GTPase"/>
    <property type="match status" value="1"/>
</dbReference>
<dbReference type="EC" id="3.6.1.-" evidence="10"/>
<evidence type="ECO:0000256" key="8">
    <source>
        <dbReference type="ARBA" id="ARBA00022884"/>
    </source>
</evidence>
<evidence type="ECO:0000256" key="4">
    <source>
        <dbReference type="ARBA" id="ARBA00022730"/>
    </source>
</evidence>
<feature type="domain" description="EngC GTPase" evidence="11">
    <location>
        <begin position="90"/>
        <end position="240"/>
    </location>
</feature>
<feature type="binding site" evidence="10">
    <location>
        <position position="279"/>
    </location>
    <ligand>
        <name>Zn(2+)</name>
        <dbReference type="ChEBI" id="CHEBI:29105"/>
    </ligand>
</feature>
<dbReference type="PROSITE" id="PS51721">
    <property type="entry name" value="G_CP"/>
    <property type="match status" value="1"/>
</dbReference>
<dbReference type="PANTHER" id="PTHR32120">
    <property type="entry name" value="SMALL RIBOSOMAL SUBUNIT BIOGENESIS GTPASE RSGA"/>
    <property type="match status" value="1"/>
</dbReference>
<evidence type="ECO:0000313" key="14">
    <source>
        <dbReference type="Proteomes" id="UP000036908"/>
    </source>
</evidence>
<dbReference type="OrthoDB" id="9809485at2"/>
<feature type="binding site" evidence="10">
    <location>
        <begin position="130"/>
        <end position="133"/>
    </location>
    <ligand>
        <name>GTP</name>
        <dbReference type="ChEBI" id="CHEBI:37565"/>
    </ligand>
</feature>
<keyword evidence="14" id="KW-1185">Reference proteome</keyword>
<dbReference type="InterPro" id="IPR004881">
    <property type="entry name" value="Ribosome_biogen_GTPase_RsgA"/>
</dbReference>
<keyword evidence="5 10" id="KW-0547">Nucleotide-binding</keyword>
<dbReference type="GO" id="GO:0019843">
    <property type="term" value="F:rRNA binding"/>
    <property type="evidence" value="ECO:0007669"/>
    <property type="project" value="UniProtKB-KW"/>
</dbReference>
<accession>A0A0L8ALQ7</accession>
<reference evidence="14" key="1">
    <citation type="submission" date="2014-11" db="EMBL/GenBank/DDBJ databases">
        <title>Genome sequencing of Roseivirga sp. D-25.</title>
        <authorList>
            <person name="Selvaratnam C."/>
            <person name="Thevarajoo S."/>
            <person name="Goh K.M."/>
            <person name="Eee R."/>
            <person name="Chan K.-G."/>
            <person name="Chong C.S."/>
        </authorList>
    </citation>
    <scope>NUCLEOTIDE SEQUENCE [LARGE SCALE GENOMIC DNA]</scope>
    <source>
        <strain evidence="14">D-25</strain>
    </source>
</reference>
<evidence type="ECO:0000256" key="1">
    <source>
        <dbReference type="ARBA" id="ARBA00022490"/>
    </source>
</evidence>
<organism evidence="13 14">
    <name type="scientific">Roseivirga seohaensis subsp. aquiponti</name>
    <dbReference type="NCBI Taxonomy" id="1566026"/>
    <lineage>
        <taxon>Bacteria</taxon>
        <taxon>Pseudomonadati</taxon>
        <taxon>Bacteroidota</taxon>
        <taxon>Cytophagia</taxon>
        <taxon>Cytophagales</taxon>
        <taxon>Roseivirgaceae</taxon>
        <taxon>Roseivirga</taxon>
    </lineage>
</organism>
<dbReference type="PROSITE" id="PS50936">
    <property type="entry name" value="ENGC_GTPASE"/>
    <property type="match status" value="1"/>
</dbReference>
<dbReference type="Pfam" id="PF16745">
    <property type="entry name" value="RsgA_N"/>
    <property type="match status" value="1"/>
</dbReference>
<dbReference type="GO" id="GO:0046872">
    <property type="term" value="F:metal ion binding"/>
    <property type="evidence" value="ECO:0007669"/>
    <property type="project" value="UniProtKB-KW"/>
</dbReference>
<proteinExistence type="inferred from homology"/>
<keyword evidence="7 10" id="KW-0862">Zinc</keyword>
<name>A0A0L8ALQ7_9BACT</name>
<comment type="cofactor">
    <cofactor evidence="10">
        <name>Zn(2+)</name>
        <dbReference type="ChEBI" id="CHEBI:29105"/>
    </cofactor>
    <text evidence="10">Binds 1 zinc ion per subunit.</text>
</comment>
<evidence type="ECO:0000256" key="2">
    <source>
        <dbReference type="ARBA" id="ARBA00022517"/>
    </source>
</evidence>
<dbReference type="Pfam" id="PF03193">
    <property type="entry name" value="RsgA_GTPase"/>
    <property type="match status" value="1"/>
</dbReference>
<evidence type="ECO:0000256" key="3">
    <source>
        <dbReference type="ARBA" id="ARBA00022723"/>
    </source>
</evidence>
<dbReference type="InterPro" id="IPR031944">
    <property type="entry name" value="RsgA_N"/>
</dbReference>
<comment type="subcellular location">
    <subcellularLocation>
        <location evidence="10">Cytoplasm</location>
    </subcellularLocation>
</comment>
<dbReference type="PANTHER" id="PTHR32120:SF11">
    <property type="entry name" value="SMALL RIBOSOMAL SUBUNIT BIOGENESIS GTPASE RSGA 1, MITOCHONDRIAL-RELATED"/>
    <property type="match status" value="1"/>
</dbReference>
<dbReference type="EMBL" id="JSVA01000008">
    <property type="protein sequence ID" value="KOF03115.1"/>
    <property type="molecule type" value="Genomic_DNA"/>
</dbReference>
<protein>
    <recommendedName>
        <fullName evidence="10">Small ribosomal subunit biogenesis GTPase RsgA</fullName>
        <ecNumber evidence="10">3.6.1.-</ecNumber>
    </recommendedName>
</protein>
<evidence type="ECO:0000259" key="12">
    <source>
        <dbReference type="PROSITE" id="PS51721"/>
    </source>
</evidence>
<dbReference type="InterPro" id="IPR010914">
    <property type="entry name" value="RsgA_GTPase_dom"/>
</dbReference>
<keyword evidence="4 10" id="KW-0699">rRNA-binding</keyword>
<comment type="caution">
    <text evidence="13">The sequence shown here is derived from an EMBL/GenBank/DDBJ whole genome shotgun (WGS) entry which is preliminary data.</text>
</comment>
<gene>
    <name evidence="10" type="primary">rsgA</name>
    <name evidence="13" type="ORF">OB69_07220</name>
</gene>
<dbReference type="CDD" id="cd01854">
    <property type="entry name" value="YjeQ_EngC"/>
    <property type="match status" value="1"/>
</dbReference>
<evidence type="ECO:0000256" key="5">
    <source>
        <dbReference type="ARBA" id="ARBA00022741"/>
    </source>
</evidence>
<evidence type="ECO:0000256" key="10">
    <source>
        <dbReference type="HAMAP-Rule" id="MF_01820"/>
    </source>
</evidence>
<dbReference type="InterPro" id="IPR027417">
    <property type="entry name" value="P-loop_NTPase"/>
</dbReference>
<dbReference type="Gene3D" id="3.40.50.300">
    <property type="entry name" value="P-loop containing nucleotide triphosphate hydrolases"/>
    <property type="match status" value="1"/>
</dbReference>
<keyword evidence="2 10" id="KW-0690">Ribosome biogenesis</keyword>
<dbReference type="GO" id="GO:0005737">
    <property type="term" value="C:cytoplasm"/>
    <property type="evidence" value="ECO:0007669"/>
    <property type="project" value="UniProtKB-SubCell"/>
</dbReference>
<dbReference type="Gene3D" id="1.10.40.50">
    <property type="entry name" value="Probable gtpase engc, domain 3"/>
    <property type="match status" value="1"/>
</dbReference>
<dbReference type="Proteomes" id="UP000036908">
    <property type="component" value="Unassembled WGS sequence"/>
</dbReference>
<dbReference type="AlphaFoldDB" id="A0A0L8ALQ7"/>
<feature type="binding site" evidence="10">
    <location>
        <begin position="184"/>
        <end position="192"/>
    </location>
    <ligand>
        <name>GTP</name>
        <dbReference type="ChEBI" id="CHEBI:37565"/>
    </ligand>
</feature>
<evidence type="ECO:0000313" key="13">
    <source>
        <dbReference type="EMBL" id="KOF03115.1"/>
    </source>
</evidence>
<evidence type="ECO:0000256" key="7">
    <source>
        <dbReference type="ARBA" id="ARBA00022833"/>
    </source>
</evidence>
<evidence type="ECO:0000259" key="11">
    <source>
        <dbReference type="PROSITE" id="PS50936"/>
    </source>
</evidence>
<keyword evidence="3 10" id="KW-0479">Metal-binding</keyword>
<dbReference type="InterPro" id="IPR012340">
    <property type="entry name" value="NA-bd_OB-fold"/>
</dbReference>
<keyword evidence="8 10" id="KW-0694">RNA-binding</keyword>
<dbReference type="HAMAP" id="MF_01820">
    <property type="entry name" value="GTPase_RsgA"/>
    <property type="match status" value="1"/>
</dbReference>
<evidence type="ECO:0000256" key="6">
    <source>
        <dbReference type="ARBA" id="ARBA00022801"/>
    </source>
</evidence>
<keyword evidence="1 10" id="KW-0963">Cytoplasm</keyword>
<keyword evidence="9 10" id="KW-0342">GTP-binding</keyword>
<feature type="binding site" evidence="10">
    <location>
        <position position="271"/>
    </location>
    <ligand>
        <name>Zn(2+)</name>
        <dbReference type="ChEBI" id="CHEBI:29105"/>
    </ligand>
</feature>
<comment type="similarity">
    <text evidence="10">Belongs to the TRAFAC class YlqF/YawG GTPase family. RsgA subfamily.</text>
</comment>
<dbReference type="SUPFAM" id="SSF50249">
    <property type="entry name" value="Nucleic acid-binding proteins"/>
    <property type="match status" value="1"/>
</dbReference>
<comment type="subunit">
    <text evidence="10">Monomer. Associates with 30S ribosomal subunit, binds 16S rRNA.</text>
</comment>
<feature type="binding site" evidence="10">
    <location>
        <position position="273"/>
    </location>
    <ligand>
        <name>Zn(2+)</name>
        <dbReference type="ChEBI" id="CHEBI:29105"/>
    </ligand>
</feature>
<dbReference type="GO" id="GO:0003924">
    <property type="term" value="F:GTPase activity"/>
    <property type="evidence" value="ECO:0007669"/>
    <property type="project" value="UniProtKB-UniRule"/>
</dbReference>
<dbReference type="RefSeq" id="WP_053223036.1">
    <property type="nucleotide sequence ID" value="NZ_JSVA01000008.1"/>
</dbReference>
<sequence>MEQMRGRVIRSTGSWYEVKTESEEVFKARLRGKFKQDKLKVNNPIAVGDWVTLEQEGEEGSAVIKTIEPRTNYIIRKSTRKSNFSHIIASNLDQALLVATLAFPRTSLGFIDRFLVSAESFRIPCILVINKSDLLDEEGLEIAAQLKELYESIGYRTLLISVLEEKGLDEIKAALKGKTSLISGHSGVGKSSLLNALVPELGLRIGEVSTFANKGTHTTTFAEMFETEDNARIIDTPGIKELGLVEMEQDEISDYFPEMRAFLGQCKFNNCLHVNEPGCAVLEAFVNGEIADSRYTSYLSMLEDSDNRR</sequence>
<dbReference type="GO" id="GO:0042274">
    <property type="term" value="P:ribosomal small subunit biogenesis"/>
    <property type="evidence" value="ECO:0007669"/>
    <property type="project" value="UniProtKB-UniRule"/>
</dbReference>
<evidence type="ECO:0000256" key="9">
    <source>
        <dbReference type="ARBA" id="ARBA00023134"/>
    </source>
</evidence>
<dbReference type="InterPro" id="IPR030378">
    <property type="entry name" value="G_CP_dom"/>
</dbReference>
<keyword evidence="6 10" id="KW-0378">Hydrolase</keyword>
<feature type="binding site" evidence="10">
    <location>
        <position position="266"/>
    </location>
    <ligand>
        <name>Zn(2+)</name>
        <dbReference type="ChEBI" id="CHEBI:29105"/>
    </ligand>
</feature>
<dbReference type="GO" id="GO:0005525">
    <property type="term" value="F:GTP binding"/>
    <property type="evidence" value="ECO:0007669"/>
    <property type="project" value="UniProtKB-UniRule"/>
</dbReference>
<dbReference type="NCBIfam" id="TIGR00157">
    <property type="entry name" value="ribosome small subunit-dependent GTPase A"/>
    <property type="match status" value="1"/>
</dbReference>
<feature type="domain" description="CP-type G" evidence="12">
    <location>
        <begin position="81"/>
        <end position="242"/>
    </location>
</feature>
<dbReference type="SUPFAM" id="SSF52540">
    <property type="entry name" value="P-loop containing nucleoside triphosphate hydrolases"/>
    <property type="match status" value="1"/>
</dbReference>